<accession>A0AA38I8Q0</accession>
<sequence>MEESNELKKCEVDVASLQEVRWGGDGVIDRGEYAIWYGGSEKQESEGTVFLVQARTKEKGMEFNAYDSRITYIKINCKPKQISLINVYPPTETLEEKIKRAFYEKLEEVYEKTSKEDILMLAGDFNAQIGRELCYQEVAGPHTLHDVTNQNGEIVCDPAAAMNMPIMSTKFKHKAIHKITWVLPGKTTGN</sequence>
<reference evidence="1" key="1">
    <citation type="journal article" date="2023" name="G3 (Bethesda)">
        <title>Whole genome assemblies of Zophobas morio and Tenebrio molitor.</title>
        <authorList>
            <person name="Kaur S."/>
            <person name="Stinson S.A."/>
            <person name="diCenzo G.C."/>
        </authorList>
    </citation>
    <scope>NUCLEOTIDE SEQUENCE</scope>
    <source>
        <strain evidence="1">QUZm001</strain>
    </source>
</reference>
<dbReference type="InterPro" id="IPR036691">
    <property type="entry name" value="Endo/exonu/phosph_ase_sf"/>
</dbReference>
<dbReference type="EMBL" id="JALNTZ010000006">
    <property type="protein sequence ID" value="KAJ3650006.1"/>
    <property type="molecule type" value="Genomic_DNA"/>
</dbReference>
<dbReference type="PANTHER" id="PTHR23227">
    <property type="entry name" value="BUCENTAUR RELATED"/>
    <property type="match status" value="1"/>
</dbReference>
<dbReference type="PANTHER" id="PTHR23227:SF67">
    <property type="entry name" value="CRANIOFACIAL DEVELOPMENT PROTEIN 2-LIKE"/>
    <property type="match status" value="1"/>
</dbReference>
<name>A0AA38I8Q0_9CUCU</name>
<dbReference type="AlphaFoldDB" id="A0AA38I8Q0"/>
<dbReference type="SUPFAM" id="SSF56219">
    <property type="entry name" value="DNase I-like"/>
    <property type="match status" value="1"/>
</dbReference>
<evidence type="ECO:0000313" key="1">
    <source>
        <dbReference type="EMBL" id="KAJ3650006.1"/>
    </source>
</evidence>
<protein>
    <recommendedName>
        <fullName evidence="3">Craniofacial development protein 2</fullName>
    </recommendedName>
</protein>
<dbReference type="InterPro" id="IPR027124">
    <property type="entry name" value="Swc5/CFDP1/2"/>
</dbReference>
<organism evidence="1 2">
    <name type="scientific">Zophobas morio</name>
    <dbReference type="NCBI Taxonomy" id="2755281"/>
    <lineage>
        <taxon>Eukaryota</taxon>
        <taxon>Metazoa</taxon>
        <taxon>Ecdysozoa</taxon>
        <taxon>Arthropoda</taxon>
        <taxon>Hexapoda</taxon>
        <taxon>Insecta</taxon>
        <taxon>Pterygota</taxon>
        <taxon>Neoptera</taxon>
        <taxon>Endopterygota</taxon>
        <taxon>Coleoptera</taxon>
        <taxon>Polyphaga</taxon>
        <taxon>Cucujiformia</taxon>
        <taxon>Tenebrionidae</taxon>
        <taxon>Zophobas</taxon>
    </lineage>
</organism>
<keyword evidence="2" id="KW-1185">Reference proteome</keyword>
<dbReference type="Proteomes" id="UP001168821">
    <property type="component" value="Unassembled WGS sequence"/>
</dbReference>
<evidence type="ECO:0008006" key="3">
    <source>
        <dbReference type="Google" id="ProtNLM"/>
    </source>
</evidence>
<dbReference type="Gene3D" id="3.60.10.10">
    <property type="entry name" value="Endonuclease/exonuclease/phosphatase"/>
    <property type="match status" value="1"/>
</dbReference>
<proteinExistence type="predicted"/>
<comment type="caution">
    <text evidence="1">The sequence shown here is derived from an EMBL/GenBank/DDBJ whole genome shotgun (WGS) entry which is preliminary data.</text>
</comment>
<evidence type="ECO:0000313" key="2">
    <source>
        <dbReference type="Proteomes" id="UP001168821"/>
    </source>
</evidence>
<gene>
    <name evidence="1" type="ORF">Zmor_021719</name>
</gene>